<protein>
    <submittedName>
        <fullName evidence="1">Alpha/beta hydrolase</fullName>
    </submittedName>
</protein>
<evidence type="ECO:0000313" key="2">
    <source>
        <dbReference type="Proteomes" id="UP001500975"/>
    </source>
</evidence>
<keyword evidence="1" id="KW-0378">Hydrolase</keyword>
<dbReference type="Proteomes" id="UP001500975">
    <property type="component" value="Unassembled WGS sequence"/>
</dbReference>
<dbReference type="Gene3D" id="3.40.50.1820">
    <property type="entry name" value="alpha/beta hydrolase"/>
    <property type="match status" value="1"/>
</dbReference>
<dbReference type="PANTHER" id="PTHR37946:SF1">
    <property type="entry name" value="SLL1969 PROTEIN"/>
    <property type="match status" value="1"/>
</dbReference>
<keyword evidence="2" id="KW-1185">Reference proteome</keyword>
<sequence>MRACRPKRSGPLFDDAEALIHRENPIMSTAALARPPSNLLLLAEGRALWEAGATLALWPLLQFAPRGDGHSVVVLPGLGASDGSTELLRRFLSTRGYAVHGWGLGTNCGPLPGVEKGLEQLLDRLHGHTGKVSLVGWSLGGVFARMLASKAPGAVRSVITLGSPLRGNSKATRAAKAYELLSGQPADDPARQRWVKATPRVPTTSIFSRSDAIVSWHSSFEKETPSSENIEVEASHLGLGVHPAVLYAVADRLSMSENQWRRFEAPAALRAFYPDPARD</sequence>
<accession>A0ABP8IDX7</accession>
<dbReference type="InterPro" id="IPR029058">
    <property type="entry name" value="AB_hydrolase_fold"/>
</dbReference>
<gene>
    <name evidence="1" type="ORF">GCM10023165_49750</name>
</gene>
<evidence type="ECO:0000313" key="1">
    <source>
        <dbReference type="EMBL" id="GAA4356580.1"/>
    </source>
</evidence>
<dbReference type="GO" id="GO:0016787">
    <property type="term" value="F:hydrolase activity"/>
    <property type="evidence" value="ECO:0007669"/>
    <property type="project" value="UniProtKB-KW"/>
</dbReference>
<dbReference type="EMBL" id="BAABGJ010000080">
    <property type="protein sequence ID" value="GAA4356580.1"/>
    <property type="molecule type" value="Genomic_DNA"/>
</dbReference>
<dbReference type="Pfam" id="PF02089">
    <property type="entry name" value="Palm_thioest"/>
    <property type="match status" value="1"/>
</dbReference>
<reference evidence="2" key="1">
    <citation type="journal article" date="2019" name="Int. J. Syst. Evol. Microbiol.">
        <title>The Global Catalogue of Microorganisms (GCM) 10K type strain sequencing project: providing services to taxonomists for standard genome sequencing and annotation.</title>
        <authorList>
            <consortium name="The Broad Institute Genomics Platform"/>
            <consortium name="The Broad Institute Genome Sequencing Center for Infectious Disease"/>
            <person name="Wu L."/>
            <person name="Ma J."/>
        </authorList>
    </citation>
    <scope>NUCLEOTIDE SEQUENCE [LARGE SCALE GENOMIC DNA]</scope>
    <source>
        <strain evidence="2">JCM 17804</strain>
    </source>
</reference>
<proteinExistence type="predicted"/>
<comment type="caution">
    <text evidence="1">The sequence shown here is derived from an EMBL/GenBank/DDBJ whole genome shotgun (WGS) entry which is preliminary data.</text>
</comment>
<organism evidence="1 2">
    <name type="scientific">Variovorax defluvii</name>
    <dbReference type="NCBI Taxonomy" id="913761"/>
    <lineage>
        <taxon>Bacteria</taxon>
        <taxon>Pseudomonadati</taxon>
        <taxon>Pseudomonadota</taxon>
        <taxon>Betaproteobacteria</taxon>
        <taxon>Burkholderiales</taxon>
        <taxon>Comamonadaceae</taxon>
        <taxon>Variovorax</taxon>
    </lineage>
</organism>
<name>A0ABP8IDX7_9BURK</name>
<dbReference type="SUPFAM" id="SSF53474">
    <property type="entry name" value="alpha/beta-Hydrolases"/>
    <property type="match status" value="1"/>
</dbReference>
<dbReference type="PANTHER" id="PTHR37946">
    <property type="entry name" value="SLL1969 PROTEIN"/>
    <property type="match status" value="1"/>
</dbReference>